<dbReference type="GO" id="GO:0016740">
    <property type="term" value="F:transferase activity"/>
    <property type="evidence" value="ECO:0007669"/>
    <property type="project" value="UniProtKB-KW"/>
</dbReference>
<evidence type="ECO:0000259" key="2">
    <source>
        <dbReference type="Pfam" id="PF00535"/>
    </source>
</evidence>
<feature type="transmembrane region" description="Helical" evidence="1">
    <location>
        <begin position="171"/>
        <end position="190"/>
    </location>
</feature>
<dbReference type="Proteomes" id="UP000014227">
    <property type="component" value="Chromosome I"/>
</dbReference>
<dbReference type="KEGG" id="ccz:CCALI_02059"/>
<keyword evidence="3" id="KW-0808">Transferase</keyword>
<feature type="domain" description="Glycosyltransferase 2-like" evidence="2">
    <location>
        <begin position="44"/>
        <end position="169"/>
    </location>
</feature>
<evidence type="ECO:0000313" key="3">
    <source>
        <dbReference type="EMBL" id="CCW35866.1"/>
    </source>
</evidence>
<feature type="transmembrane region" description="Helical" evidence="1">
    <location>
        <begin position="346"/>
        <end position="365"/>
    </location>
</feature>
<dbReference type="EMBL" id="HF951689">
    <property type="protein sequence ID" value="CCW35866.1"/>
    <property type="molecule type" value="Genomic_DNA"/>
</dbReference>
<keyword evidence="4" id="KW-1185">Reference proteome</keyword>
<dbReference type="PANTHER" id="PTHR43646:SF3">
    <property type="entry name" value="SLR1566 PROTEIN"/>
    <property type="match status" value="1"/>
</dbReference>
<keyword evidence="1" id="KW-0472">Membrane</keyword>
<feature type="transmembrane region" description="Helical" evidence="1">
    <location>
        <begin position="315"/>
        <end position="334"/>
    </location>
</feature>
<dbReference type="InterPro" id="IPR029044">
    <property type="entry name" value="Nucleotide-diphossugar_trans"/>
</dbReference>
<dbReference type="PANTHER" id="PTHR43646">
    <property type="entry name" value="GLYCOSYLTRANSFERASE"/>
    <property type="match status" value="1"/>
</dbReference>
<name>S0EVP7_CHTCT</name>
<dbReference type="InParanoid" id="S0EVP7"/>
<dbReference type="STRING" id="454171.CP488_02031"/>
<dbReference type="InterPro" id="IPR001173">
    <property type="entry name" value="Glyco_trans_2-like"/>
</dbReference>
<dbReference type="CDD" id="cd00761">
    <property type="entry name" value="Glyco_tranf_GTA_type"/>
    <property type="match status" value="1"/>
</dbReference>
<dbReference type="AlphaFoldDB" id="S0EVP7"/>
<dbReference type="SUPFAM" id="SSF53448">
    <property type="entry name" value="Nucleotide-diphospho-sugar transferases"/>
    <property type="match status" value="1"/>
</dbReference>
<sequence length="382" mass="42716">MLPVAYQALVALLLLAFWGLSRRNLRDYAKPSVAASPTPTDLYILLPARNEASQIAACLDGLLAQCWPHFTICVLDDGSEDDTAAIVSAYAQRDSRVKLLVGRPLPSGWAGKVWACHQLSQHALAHGAQWLLFLDADTRAAPEFVGALLSYAQQNRAGMVSTFPHQEIGSFWELVAMPMLHFLVLTFLPIRAIWENPRPQFVAACGQVELFSAEAYRACGGHAAIPYSFHDGLQLARRVKAAGYTVRLCDASHLISCRMYRGGRALWSGFTRNAYEGLGSFSALLIFTGLQLSLFLLPFLFLLDAAVQATTQRFFPVWGALVCLQVGLILSLRWMQAARFGHRRAVWLHPLSLLLLVAVQWASWWRHVRRQPIRWRGREYTT</sequence>
<feature type="transmembrane region" description="Helical" evidence="1">
    <location>
        <begin position="281"/>
        <end position="303"/>
    </location>
</feature>
<accession>S0EVP7</accession>
<protein>
    <submittedName>
        <fullName evidence="3">Predicted glycosyltransferases</fullName>
    </submittedName>
</protein>
<dbReference type="HOGENOM" id="CLU_038143_0_0_0"/>
<dbReference type="Gene3D" id="3.90.550.10">
    <property type="entry name" value="Spore Coat Polysaccharide Biosynthesis Protein SpsA, Chain A"/>
    <property type="match status" value="1"/>
</dbReference>
<organism evidence="3 4">
    <name type="scientific">Chthonomonas calidirosea (strain DSM 23976 / ICMP 18418 / T49)</name>
    <dbReference type="NCBI Taxonomy" id="1303518"/>
    <lineage>
        <taxon>Bacteria</taxon>
        <taxon>Bacillati</taxon>
        <taxon>Armatimonadota</taxon>
        <taxon>Chthonomonadia</taxon>
        <taxon>Chthonomonadales</taxon>
        <taxon>Chthonomonadaceae</taxon>
        <taxon>Chthonomonas</taxon>
    </lineage>
</organism>
<dbReference type="PATRIC" id="fig|1303518.3.peg.2126"/>
<proteinExistence type="predicted"/>
<keyword evidence="1" id="KW-1133">Transmembrane helix</keyword>
<evidence type="ECO:0000256" key="1">
    <source>
        <dbReference type="SAM" id="Phobius"/>
    </source>
</evidence>
<dbReference type="Pfam" id="PF00535">
    <property type="entry name" value="Glycos_transf_2"/>
    <property type="match status" value="1"/>
</dbReference>
<dbReference type="RefSeq" id="WP_016483390.1">
    <property type="nucleotide sequence ID" value="NC_021487.1"/>
</dbReference>
<gene>
    <name evidence="3" type="ORF">CCALI_02059</name>
</gene>
<keyword evidence="1" id="KW-0812">Transmembrane</keyword>
<reference evidence="4" key="1">
    <citation type="submission" date="2013-03" db="EMBL/GenBank/DDBJ databases">
        <title>Genome sequence of Chthonomonas calidirosea, the first sequenced genome from the Armatimonadetes phylum (formally candidate division OP10).</title>
        <authorList>
            <person name="Lee K.C.Y."/>
            <person name="Morgan X.C."/>
            <person name="Dunfield P.F."/>
            <person name="Tamas I."/>
            <person name="Houghton K.M."/>
            <person name="Vyssotski M."/>
            <person name="Ryan J.L.J."/>
            <person name="Lagutin K."/>
            <person name="McDonald I.R."/>
            <person name="Stott M.B."/>
        </authorList>
    </citation>
    <scope>NUCLEOTIDE SEQUENCE [LARGE SCALE GENOMIC DNA]</scope>
    <source>
        <strain evidence="4">DSM 23976 / ICMP 18418 / T49</strain>
    </source>
</reference>
<dbReference type="eggNOG" id="COG1216">
    <property type="taxonomic scope" value="Bacteria"/>
</dbReference>
<evidence type="ECO:0000313" key="4">
    <source>
        <dbReference type="Proteomes" id="UP000014227"/>
    </source>
</evidence>
<dbReference type="OrthoDB" id="9800276at2"/>